<dbReference type="SUPFAM" id="SSF53300">
    <property type="entry name" value="vWA-like"/>
    <property type="match status" value="1"/>
</dbReference>
<dbReference type="EMBL" id="VSWD01000009">
    <property type="protein sequence ID" value="KAK3092481.1"/>
    <property type="molecule type" value="Genomic_DNA"/>
</dbReference>
<dbReference type="PROSITE" id="PS50234">
    <property type="entry name" value="VWFA"/>
    <property type="match status" value="1"/>
</dbReference>
<accession>A0AA88XY24</accession>
<dbReference type="Proteomes" id="UP001186944">
    <property type="component" value="Unassembled WGS sequence"/>
</dbReference>
<dbReference type="Gene3D" id="3.40.50.410">
    <property type="entry name" value="von Willebrand factor, type A domain"/>
    <property type="match status" value="1"/>
</dbReference>
<organism evidence="2 3">
    <name type="scientific">Pinctada imbricata</name>
    <name type="common">Atlantic pearl-oyster</name>
    <name type="synonym">Pinctada martensii</name>
    <dbReference type="NCBI Taxonomy" id="66713"/>
    <lineage>
        <taxon>Eukaryota</taxon>
        <taxon>Metazoa</taxon>
        <taxon>Spiralia</taxon>
        <taxon>Lophotrochozoa</taxon>
        <taxon>Mollusca</taxon>
        <taxon>Bivalvia</taxon>
        <taxon>Autobranchia</taxon>
        <taxon>Pteriomorphia</taxon>
        <taxon>Pterioida</taxon>
        <taxon>Pterioidea</taxon>
        <taxon>Pteriidae</taxon>
        <taxon>Pinctada</taxon>
    </lineage>
</organism>
<dbReference type="PANTHER" id="PTHR24020:SF87">
    <property type="entry name" value="COLLAGEN ALPHA-1(VI) CHAIN-LIKE"/>
    <property type="match status" value="1"/>
</dbReference>
<keyword evidence="3" id="KW-1185">Reference proteome</keyword>
<dbReference type="SMART" id="SM00327">
    <property type="entry name" value="VWA"/>
    <property type="match status" value="1"/>
</dbReference>
<feature type="domain" description="VWFA" evidence="1">
    <location>
        <begin position="1"/>
        <end position="177"/>
    </location>
</feature>
<dbReference type="CDD" id="cd01450">
    <property type="entry name" value="vWFA_subfamily_ECM"/>
    <property type="match status" value="1"/>
</dbReference>
<evidence type="ECO:0000313" key="3">
    <source>
        <dbReference type="Proteomes" id="UP001186944"/>
    </source>
</evidence>
<dbReference type="InterPro" id="IPR036465">
    <property type="entry name" value="vWFA_dom_sf"/>
</dbReference>
<evidence type="ECO:0000313" key="2">
    <source>
        <dbReference type="EMBL" id="KAK3092481.1"/>
    </source>
</evidence>
<protein>
    <recommendedName>
        <fullName evidence="1">VWFA domain-containing protein</fullName>
    </recommendedName>
</protein>
<dbReference type="InterPro" id="IPR002035">
    <property type="entry name" value="VWF_A"/>
</dbReference>
<reference evidence="2" key="1">
    <citation type="submission" date="2019-08" db="EMBL/GenBank/DDBJ databases">
        <title>The improved chromosome-level genome for the pearl oyster Pinctada fucata martensii using PacBio sequencing and Hi-C.</title>
        <authorList>
            <person name="Zheng Z."/>
        </authorList>
    </citation>
    <scope>NUCLEOTIDE SEQUENCE</scope>
    <source>
        <strain evidence="2">ZZ-2019</strain>
        <tissue evidence="2">Adductor muscle</tissue>
    </source>
</reference>
<comment type="caution">
    <text evidence="2">The sequence shown here is derived from an EMBL/GenBank/DDBJ whole genome shotgun (WGS) entry which is preliminary data.</text>
</comment>
<name>A0AA88XY24_PINIB</name>
<dbReference type="PANTHER" id="PTHR24020">
    <property type="entry name" value="COLLAGEN ALPHA"/>
    <property type="match status" value="1"/>
</dbReference>
<dbReference type="InterPro" id="IPR050525">
    <property type="entry name" value="ECM_Assembly_Org"/>
</dbReference>
<evidence type="ECO:0000259" key="1">
    <source>
        <dbReference type="PROSITE" id="PS50234"/>
    </source>
</evidence>
<sequence>MLVLDESGSITLTNFGKMLTFSEDLVQSLNIGTGEAMIAFLTYSYSTRVHFDFNTYSTKTAVINAISNVDYSSGGTNTADALETARLHYATAYGKRDNALSLAIVLTDGKSNDKSSTLAQAQKLLDHGVTVYCIGIGSNLDEEELKAIASNPNDHYLISSTDFDELTTKITGLVESLCINNVIPTFTTCHMEIQDNNGEIAQSTHTIGLSSECKNQQDFYGKYQVHYASTNFEVYADISGLTAPTSAGDFAYGITDAKVQMIKKSITGQTFCLRYIADAGGYVEYNRKNYTYAKTTSTRDLCYYFDDVAPKHCKDTGTCSSEPLILSKEITRERNITVTFSGWQDPFPTGATAVFASGIKSYELYLYEMVDGAPGYLKMDTTSLIPANKCTCSSASISLPNSTHPALYAVVLEVVDIALNPRHARRFVFRDDVSKIAVHTHNTFGATSATNITGHKWQINHGDICFQWRDRFYNDKMVHFNPLNPIEPDPHNHFQGTYESTNGAMSTSGTPNVHGITDFYYSLYRDGVLVTENETITNFEMQSICLLPSLTSLLDGQTFVFRLLMKDLETCPSGTSDCYCPSVGPCHYRNFTVHLNSLIANNTHLGNHNRKYFIEVKVINIARLETSERVNILVDESPPEEGVVSEGSPGSVDIDYTSQQDLLFHWEGFIDHESGIKFYHVAVSDVCLTPDNITFATIFQELDGAESDYVVSLPKEGKYYVTVIAYNHAVMPSRAVCSDGITFDSSPPIIFNVTLQNARIPMASACYGGESWIVGPRGLRVKDGSNFCNFNCSSKNDVNLVRLLPEDIERKRNFNCDTLLSLEMVNIYLPDDHIHLYWNVTENESQLSKTYVGIGSNPSTVSGPDIIAYEEAKHLTFYKKQHAGIGNGDQIYIFIKAINKASAESTAIFGPLILDQSKPVCQGKPEVKVEY</sequence>
<dbReference type="AlphaFoldDB" id="A0AA88XY24"/>
<dbReference type="Pfam" id="PF00092">
    <property type="entry name" value="VWA"/>
    <property type="match status" value="1"/>
</dbReference>
<gene>
    <name evidence="2" type="ORF">FSP39_003428</name>
</gene>
<proteinExistence type="predicted"/>